<protein>
    <submittedName>
        <fullName evidence="1">Uncharacterized protein</fullName>
    </submittedName>
</protein>
<sequence length="547" mass="62126">MLLSQPIELPSTWVVFKTLGYMFLLSIVYFFARLFQVRYMFRRASKKYGIELLPHHWLFGHLGVAQKVAAHFKMPADAYGHRFPILVAELYPEVAAKGACYLDLWPTAPPILAVYHPDMMAQFTQDNNQAKYHRLQEAFKPLTGNDDLISAEGAEWKAARAIFNPGFSMKNLRSMVPAFVEEALVFKAKLKGFAGTGEVVKLDRHATSVTVDIIGRAVLDTRFRAQEQPSIPLLDAMLAEVGYVYFNIEPAKRFNPLQRYYHWLYHRRFRAAIMPYITDTALNFEKHEGPRTIMQLALQSYVKSADYSARQNIPPAFLEKVVNHIKTFLFAGHDTTASTLAYCYYMLSKHPEYAERVCAEHDDVLGRDPDEAPARIAADASLLNQMPYTVAFVKEVLRLFPVAGTNREGVKDFFVTVPETGERFPAEGFMLFSTPTSCHRNPAFWPDPNVFNPERFTVPEGHPLHPPKNAYRPFEMGPRNCIGQELANLELRLILALTVREIDVEASYPAGAPEFLGEPAYQVQPADTITPHPKDGLPVKIKTRRRI</sequence>
<organism evidence="1 2">
    <name type="scientific">Trichothecium roseum</name>
    <dbReference type="NCBI Taxonomy" id="47278"/>
    <lineage>
        <taxon>Eukaryota</taxon>
        <taxon>Fungi</taxon>
        <taxon>Dikarya</taxon>
        <taxon>Ascomycota</taxon>
        <taxon>Pezizomycotina</taxon>
        <taxon>Sordariomycetes</taxon>
        <taxon>Hypocreomycetidae</taxon>
        <taxon>Hypocreales</taxon>
        <taxon>Hypocreales incertae sedis</taxon>
        <taxon>Trichothecium</taxon>
    </lineage>
</organism>
<dbReference type="EMBL" id="CM047940">
    <property type="protein sequence ID" value="KAI9903805.1"/>
    <property type="molecule type" value="Genomic_DNA"/>
</dbReference>
<evidence type="ECO:0000313" key="1">
    <source>
        <dbReference type="EMBL" id="KAI9903805.1"/>
    </source>
</evidence>
<dbReference type="Proteomes" id="UP001163324">
    <property type="component" value="Chromosome 1"/>
</dbReference>
<gene>
    <name evidence="1" type="ORF">N3K66_000334</name>
</gene>
<reference evidence="1" key="1">
    <citation type="submission" date="2022-10" db="EMBL/GenBank/DDBJ databases">
        <title>Complete Genome of Trichothecium roseum strain YXFP-22015, a Plant Pathogen Isolated from Citrus.</title>
        <authorList>
            <person name="Wang Y."/>
            <person name="Zhu L."/>
        </authorList>
    </citation>
    <scope>NUCLEOTIDE SEQUENCE</scope>
    <source>
        <strain evidence="1">YXFP-22015</strain>
    </source>
</reference>
<evidence type="ECO:0000313" key="2">
    <source>
        <dbReference type="Proteomes" id="UP001163324"/>
    </source>
</evidence>
<comment type="caution">
    <text evidence="1">The sequence shown here is derived from an EMBL/GenBank/DDBJ whole genome shotgun (WGS) entry which is preliminary data.</text>
</comment>
<accession>A0ACC0VBK9</accession>
<keyword evidence="2" id="KW-1185">Reference proteome</keyword>
<proteinExistence type="predicted"/>
<name>A0ACC0VBK9_9HYPO</name>